<evidence type="ECO:0000256" key="1">
    <source>
        <dbReference type="ARBA" id="ARBA00006975"/>
    </source>
</evidence>
<dbReference type="GO" id="GO:0046872">
    <property type="term" value="F:metal ion binding"/>
    <property type="evidence" value="ECO:0007669"/>
    <property type="project" value="TreeGrafter"/>
</dbReference>
<name>A0A0R3VVP6_TAEAS</name>
<dbReference type="WBParaSite" id="TASK_0000147001-mRNA-1">
    <property type="protein sequence ID" value="TASK_0000147001-mRNA-1"/>
    <property type="gene ID" value="TASK_0000147001"/>
</dbReference>
<dbReference type="EMBL" id="UYRS01000390">
    <property type="protein sequence ID" value="VDK23105.1"/>
    <property type="molecule type" value="Genomic_DNA"/>
</dbReference>
<evidence type="ECO:0000256" key="4">
    <source>
        <dbReference type="ARBA" id="ARBA00029976"/>
    </source>
</evidence>
<dbReference type="InterPro" id="IPR037124">
    <property type="entry name" value="Chaperonin_GroES_sf"/>
</dbReference>
<evidence type="ECO:0000256" key="3">
    <source>
        <dbReference type="ARBA" id="ARBA00023186"/>
    </source>
</evidence>
<reference evidence="9" key="1">
    <citation type="submission" date="2017-02" db="UniProtKB">
        <authorList>
            <consortium name="WormBaseParasite"/>
        </authorList>
    </citation>
    <scope>IDENTIFICATION</scope>
</reference>
<evidence type="ECO:0000256" key="6">
    <source>
        <dbReference type="RuleBase" id="RU003479"/>
    </source>
</evidence>
<dbReference type="PANTHER" id="PTHR10772">
    <property type="entry name" value="10 KDA HEAT SHOCK PROTEIN"/>
    <property type="match status" value="1"/>
</dbReference>
<dbReference type="STRING" id="60517.A0A0R3VVP6"/>
<dbReference type="PANTHER" id="PTHR10772:SF0">
    <property type="entry name" value="10 KDA HEAT SHOCK PROTEIN, MITOCHONDRIAL"/>
    <property type="match status" value="1"/>
</dbReference>
<protein>
    <recommendedName>
        <fullName evidence="2">10 kDa heat shock protein, mitochondrial</fullName>
    </recommendedName>
    <alternativeName>
        <fullName evidence="4">10 kDa chaperonin</fullName>
    </alternativeName>
    <alternativeName>
        <fullName evidence="5">Chaperonin 10</fullName>
    </alternativeName>
</protein>
<dbReference type="InterPro" id="IPR020818">
    <property type="entry name" value="Chaperonin_GroES"/>
</dbReference>
<organism evidence="9">
    <name type="scientific">Taenia asiatica</name>
    <name type="common">Asian tapeworm</name>
    <dbReference type="NCBI Taxonomy" id="60517"/>
    <lineage>
        <taxon>Eukaryota</taxon>
        <taxon>Metazoa</taxon>
        <taxon>Spiralia</taxon>
        <taxon>Lophotrochozoa</taxon>
        <taxon>Platyhelminthes</taxon>
        <taxon>Cestoda</taxon>
        <taxon>Eucestoda</taxon>
        <taxon>Cyclophyllidea</taxon>
        <taxon>Taeniidae</taxon>
        <taxon>Taenia</taxon>
    </lineage>
</organism>
<dbReference type="GO" id="GO:0005524">
    <property type="term" value="F:ATP binding"/>
    <property type="evidence" value="ECO:0007669"/>
    <property type="project" value="InterPro"/>
</dbReference>
<keyword evidence="3 6" id="KW-0143">Chaperone</keyword>
<dbReference type="AlphaFoldDB" id="A0A0R3VVP6"/>
<dbReference type="Proteomes" id="UP000282613">
    <property type="component" value="Unassembled WGS sequence"/>
</dbReference>
<evidence type="ECO:0000256" key="2">
    <source>
        <dbReference type="ARBA" id="ARBA00018842"/>
    </source>
</evidence>
<dbReference type="GO" id="GO:0005759">
    <property type="term" value="C:mitochondrial matrix"/>
    <property type="evidence" value="ECO:0007669"/>
    <property type="project" value="TreeGrafter"/>
</dbReference>
<evidence type="ECO:0000256" key="5">
    <source>
        <dbReference type="ARBA" id="ARBA00031971"/>
    </source>
</evidence>
<accession>A0A0R3VVP6</accession>
<dbReference type="InterPro" id="IPR011032">
    <property type="entry name" value="GroES-like_sf"/>
</dbReference>
<dbReference type="GO" id="GO:0044183">
    <property type="term" value="F:protein folding chaperone"/>
    <property type="evidence" value="ECO:0007669"/>
    <property type="project" value="InterPro"/>
</dbReference>
<dbReference type="GO" id="GO:0051087">
    <property type="term" value="F:protein-folding chaperone binding"/>
    <property type="evidence" value="ECO:0007669"/>
    <property type="project" value="TreeGrafter"/>
</dbReference>
<sequence length="98" mass="10470">MASQAFKRFLPLFDRILVQRFEATSTTKGGIMLPDKSKGKVLEATVVAAGPGRVTEHGTTVPLCVKVGDNVFLPEYGGTKVVLEEKVVLGSLNISPIV</sequence>
<comment type="similarity">
    <text evidence="1 6">Belongs to the GroES chaperonin family.</text>
</comment>
<dbReference type="SMART" id="SM00883">
    <property type="entry name" value="Cpn10"/>
    <property type="match status" value="1"/>
</dbReference>
<dbReference type="FunFam" id="2.30.33.40:FF:000002">
    <property type="entry name" value="10 kDa chaperonin, mitochondrial"/>
    <property type="match status" value="1"/>
</dbReference>
<dbReference type="PROSITE" id="PS00681">
    <property type="entry name" value="CHAPERONINS_CPN10"/>
    <property type="match status" value="1"/>
</dbReference>
<evidence type="ECO:0000313" key="8">
    <source>
        <dbReference type="Proteomes" id="UP000282613"/>
    </source>
</evidence>
<dbReference type="InterPro" id="IPR018369">
    <property type="entry name" value="Chaprnonin_Cpn10_CS"/>
</dbReference>
<dbReference type="Pfam" id="PF00166">
    <property type="entry name" value="Cpn10"/>
    <property type="match status" value="1"/>
</dbReference>
<evidence type="ECO:0000313" key="9">
    <source>
        <dbReference type="WBParaSite" id="TASK_0000147001-mRNA-1"/>
    </source>
</evidence>
<proteinExistence type="inferred from homology"/>
<dbReference type="PRINTS" id="PR00297">
    <property type="entry name" value="CHAPERONIN10"/>
</dbReference>
<keyword evidence="8" id="KW-1185">Reference proteome</keyword>
<reference evidence="7 8" key="2">
    <citation type="submission" date="2018-11" db="EMBL/GenBank/DDBJ databases">
        <authorList>
            <consortium name="Pathogen Informatics"/>
        </authorList>
    </citation>
    <scope>NUCLEOTIDE SEQUENCE [LARGE SCALE GENOMIC DNA]</scope>
</reference>
<dbReference type="CDD" id="cd00320">
    <property type="entry name" value="cpn10"/>
    <property type="match status" value="1"/>
</dbReference>
<dbReference type="GO" id="GO:0051082">
    <property type="term" value="F:unfolded protein binding"/>
    <property type="evidence" value="ECO:0007669"/>
    <property type="project" value="TreeGrafter"/>
</dbReference>
<dbReference type="Gene3D" id="2.30.33.40">
    <property type="entry name" value="GroES chaperonin"/>
    <property type="match status" value="1"/>
</dbReference>
<evidence type="ECO:0000313" key="7">
    <source>
        <dbReference type="EMBL" id="VDK23105.1"/>
    </source>
</evidence>
<gene>
    <name evidence="7" type="ORF">TASK_LOCUS1471</name>
</gene>
<dbReference type="SUPFAM" id="SSF50129">
    <property type="entry name" value="GroES-like"/>
    <property type="match status" value="1"/>
</dbReference>
<dbReference type="OrthoDB" id="184876at2759"/>